<dbReference type="InterPro" id="IPR027417">
    <property type="entry name" value="P-loop_NTPase"/>
</dbReference>
<dbReference type="EMBL" id="FMCW01000012">
    <property type="protein sequence ID" value="SCE90246.1"/>
    <property type="molecule type" value="Genomic_DNA"/>
</dbReference>
<dbReference type="InterPro" id="IPR011990">
    <property type="entry name" value="TPR-like_helical_dom_sf"/>
</dbReference>
<gene>
    <name evidence="2" type="ORF">GA0070558_112199</name>
</gene>
<dbReference type="PANTHER" id="PTHR47691:SF3">
    <property type="entry name" value="HTH-TYPE TRANSCRIPTIONAL REGULATOR RV0890C-RELATED"/>
    <property type="match status" value="1"/>
</dbReference>
<dbReference type="InterPro" id="IPR019734">
    <property type="entry name" value="TPR_rpt"/>
</dbReference>
<dbReference type="PANTHER" id="PTHR47691">
    <property type="entry name" value="REGULATOR-RELATED"/>
    <property type="match status" value="1"/>
</dbReference>
<name>A0A1C4W1V4_9ACTN</name>
<dbReference type="SMART" id="SM00028">
    <property type="entry name" value="TPR"/>
    <property type="match status" value="5"/>
</dbReference>
<dbReference type="Gene3D" id="1.25.40.10">
    <property type="entry name" value="Tetratricopeptide repeat domain"/>
    <property type="match status" value="1"/>
</dbReference>
<dbReference type="AlphaFoldDB" id="A0A1C4W1V4"/>
<organism evidence="2 3">
    <name type="scientific">Micromonospora haikouensis</name>
    <dbReference type="NCBI Taxonomy" id="686309"/>
    <lineage>
        <taxon>Bacteria</taxon>
        <taxon>Bacillati</taxon>
        <taxon>Actinomycetota</taxon>
        <taxon>Actinomycetes</taxon>
        <taxon>Micromonosporales</taxon>
        <taxon>Micromonosporaceae</taxon>
        <taxon>Micromonospora</taxon>
    </lineage>
</organism>
<dbReference type="Pfam" id="PF13424">
    <property type="entry name" value="TPR_12"/>
    <property type="match status" value="1"/>
</dbReference>
<protein>
    <submittedName>
        <fullName evidence="2">Tetratricopeptide repeat-containing protein</fullName>
    </submittedName>
</protein>
<dbReference type="SUPFAM" id="SSF48452">
    <property type="entry name" value="TPR-like"/>
    <property type="match status" value="2"/>
</dbReference>
<reference evidence="2 3" key="1">
    <citation type="submission" date="2016-06" db="EMBL/GenBank/DDBJ databases">
        <authorList>
            <person name="Kjaerup R.B."/>
            <person name="Dalgaard T.S."/>
            <person name="Juul-Madsen H.R."/>
        </authorList>
    </citation>
    <scope>NUCLEOTIDE SEQUENCE [LARGE SCALE GENOMIC DNA]</scope>
    <source>
        <strain evidence="2 3">DSM 45626</strain>
    </source>
</reference>
<dbReference type="PRINTS" id="PR00364">
    <property type="entry name" value="DISEASERSIST"/>
</dbReference>
<evidence type="ECO:0000313" key="3">
    <source>
        <dbReference type="Proteomes" id="UP000199375"/>
    </source>
</evidence>
<evidence type="ECO:0000256" key="1">
    <source>
        <dbReference type="SAM" id="MobiDB-lite"/>
    </source>
</evidence>
<feature type="compositionally biased region" description="Polar residues" evidence="1">
    <location>
        <begin position="18"/>
        <end position="31"/>
    </location>
</feature>
<proteinExistence type="predicted"/>
<evidence type="ECO:0000313" key="2">
    <source>
        <dbReference type="EMBL" id="SCE90246.1"/>
    </source>
</evidence>
<feature type="region of interest" description="Disordered" evidence="1">
    <location>
        <begin position="1"/>
        <end position="31"/>
    </location>
</feature>
<sequence>MGARRLGTEFRGAGEAVTSATSNEQSGHVSGSSIQAGVIHGGVHFNGVPADRFPVPRQLPAPSRNFTARLSELSALDSLLAEGANSIAVLCGPGGVGKSALARQWAHGNRDRFVDGQLHADLRGFSGDRPLDPGVALGAFLRALGVAPDRIPVDLAEQVALYRSVTADRSLLVLLDDAFSAGQVRHLLPASTSAVVVVTSRRRLTGLLPDGACMLDVGPLPAEQAVELLGRAVGPERILRESGPAGELAGLCGGLPIALVVAAGLLAFRPKLTVRRIVAELADEAQRLARLSTVDGSPIRAMFQCSYQALTPEASVLYRRLALHPGTEFGVDLVAAVADAGPGDAARVAALVGELLDASLLDEVSEDRFRLHDLLRLCAREVAEQHDPEADRQAVVRTMLEFYLAAARRADLVVTPYRRRLPYTFLRPLEGPPEFADRAAALAWLDRERGNLMEAGRVAFGLGHHELAWQLSDVMWPLLLYVKNYRDRLEIDDLGVRAARAWGNVWAEADMLKRLARARSRVGAYDEAEQHGRAAVDRYRQAGDAQGVVDAEEGLATLYADTGQEEQAAEAYARVLAGRRALPDARSVGLSCLNLGMLLTRTGRPADALPLLTEAGEIFAGLSDVDPYNAVRVLSGLADAHLGLGDLAAAERCAAEAMRRMTDLGSDNERAEAVVLLGRIARRRGDDEAARQHYREAADVFDRLASPRLPAVLRLLDEAGGGAGEA</sequence>
<dbReference type="SUPFAM" id="SSF52540">
    <property type="entry name" value="P-loop containing nucleoside triphosphate hydrolases"/>
    <property type="match status" value="1"/>
</dbReference>
<dbReference type="Proteomes" id="UP000199375">
    <property type="component" value="Unassembled WGS sequence"/>
</dbReference>
<dbReference type="Gene3D" id="3.40.50.300">
    <property type="entry name" value="P-loop containing nucleotide triphosphate hydrolases"/>
    <property type="match status" value="1"/>
</dbReference>
<accession>A0A1C4W1V4</accession>